<evidence type="ECO:0000313" key="7">
    <source>
        <dbReference type="EMBL" id="CAB4363006.1"/>
    </source>
</evidence>
<feature type="transmembrane region" description="Helical" evidence="5">
    <location>
        <begin position="395"/>
        <end position="417"/>
    </location>
</feature>
<dbReference type="InterPro" id="IPR010096">
    <property type="entry name" value="NADH-Q_OxRdtase_suN/2"/>
</dbReference>
<dbReference type="EMBL" id="CAFBOL010000056">
    <property type="protein sequence ID" value="CAB4998497.1"/>
    <property type="molecule type" value="Genomic_DNA"/>
</dbReference>
<dbReference type="GO" id="GO:0016020">
    <property type="term" value="C:membrane"/>
    <property type="evidence" value="ECO:0007669"/>
    <property type="project" value="UniProtKB-SubCell"/>
</dbReference>
<comment type="subcellular location">
    <subcellularLocation>
        <location evidence="1">Membrane</location>
        <topology evidence="1">Multi-pass membrane protein</topology>
    </subcellularLocation>
</comment>
<gene>
    <name evidence="8" type="ORF">UFOPK2656_01466</name>
    <name evidence="9" type="ORF">UFOPK3099_00497</name>
    <name evidence="10" type="ORF">UFOPK3267_00306</name>
    <name evidence="11" type="ORF">UFOPK3651_01037</name>
    <name evidence="12" type="ORF">UFOPK3931_01966</name>
    <name evidence="7" type="ORF">UFOPK4189_00788</name>
</gene>
<dbReference type="EMBL" id="CAFBIY010000010">
    <property type="protein sequence ID" value="CAB4846682.1"/>
    <property type="molecule type" value="Genomic_DNA"/>
</dbReference>
<evidence type="ECO:0000256" key="2">
    <source>
        <dbReference type="ARBA" id="ARBA00022692"/>
    </source>
</evidence>
<feature type="transmembrane region" description="Helical" evidence="5">
    <location>
        <begin position="471"/>
        <end position="494"/>
    </location>
</feature>
<feature type="transmembrane region" description="Helical" evidence="5">
    <location>
        <begin position="119"/>
        <end position="136"/>
    </location>
</feature>
<evidence type="ECO:0000313" key="11">
    <source>
        <dbReference type="EMBL" id="CAB4923851.1"/>
    </source>
</evidence>
<proteinExistence type="inferred from homology"/>
<keyword evidence="4 5" id="KW-0472">Membrane</keyword>
<dbReference type="PANTHER" id="PTHR22773">
    <property type="entry name" value="NADH DEHYDROGENASE"/>
    <property type="match status" value="1"/>
</dbReference>
<feature type="transmembrane region" description="Helical" evidence="5">
    <location>
        <begin position="47"/>
        <end position="68"/>
    </location>
</feature>
<dbReference type="EMBL" id="CAFBMT010000004">
    <property type="protein sequence ID" value="CAB4923851.1"/>
    <property type="molecule type" value="Genomic_DNA"/>
</dbReference>
<accession>A0A6J7NZQ5</accession>
<evidence type="ECO:0000313" key="10">
    <source>
        <dbReference type="EMBL" id="CAB4846682.1"/>
    </source>
</evidence>
<dbReference type="EMBL" id="CAEZYF010000007">
    <property type="protein sequence ID" value="CAB4722508.1"/>
    <property type="molecule type" value="Genomic_DNA"/>
</dbReference>
<dbReference type="NCBIfam" id="TIGR01770">
    <property type="entry name" value="NDH_I_N"/>
    <property type="match status" value="1"/>
</dbReference>
<evidence type="ECO:0000256" key="4">
    <source>
        <dbReference type="ARBA" id="ARBA00023136"/>
    </source>
</evidence>
<keyword evidence="3 5" id="KW-1133">Transmembrane helix</keyword>
<evidence type="ECO:0000313" key="9">
    <source>
        <dbReference type="EMBL" id="CAB4807287.1"/>
    </source>
</evidence>
<protein>
    <submittedName>
        <fullName evidence="12">Unannotated protein</fullName>
    </submittedName>
</protein>
<feature type="transmembrane region" description="Helical" evidence="5">
    <location>
        <begin position="317"/>
        <end position="340"/>
    </location>
</feature>
<feature type="transmembrane region" description="Helical" evidence="5">
    <location>
        <begin position="88"/>
        <end position="107"/>
    </location>
</feature>
<feature type="transmembrane region" description="Helical" evidence="5">
    <location>
        <begin position="258"/>
        <end position="279"/>
    </location>
</feature>
<feature type="transmembrane region" description="Helical" evidence="5">
    <location>
        <begin position="142"/>
        <end position="161"/>
    </location>
</feature>
<dbReference type="EMBL" id="CAFAAV010000024">
    <property type="protein sequence ID" value="CAB4807287.1"/>
    <property type="molecule type" value="Genomic_DNA"/>
</dbReference>
<feature type="transmembrane region" description="Helical" evidence="5">
    <location>
        <begin position="429"/>
        <end position="450"/>
    </location>
</feature>
<dbReference type="AlphaFoldDB" id="A0A6J7NZQ5"/>
<feature type="transmembrane region" description="Helical" evidence="5">
    <location>
        <begin position="291"/>
        <end position="310"/>
    </location>
</feature>
<keyword evidence="2 5" id="KW-0812">Transmembrane</keyword>
<organism evidence="12">
    <name type="scientific">freshwater metagenome</name>
    <dbReference type="NCBI Taxonomy" id="449393"/>
    <lineage>
        <taxon>unclassified sequences</taxon>
        <taxon>metagenomes</taxon>
        <taxon>ecological metagenomes</taxon>
    </lineage>
</organism>
<dbReference type="GO" id="GO:0042773">
    <property type="term" value="P:ATP synthesis coupled electron transport"/>
    <property type="evidence" value="ECO:0007669"/>
    <property type="project" value="InterPro"/>
</dbReference>
<evidence type="ECO:0000256" key="5">
    <source>
        <dbReference type="SAM" id="Phobius"/>
    </source>
</evidence>
<evidence type="ECO:0000256" key="1">
    <source>
        <dbReference type="ARBA" id="ARBA00004141"/>
    </source>
</evidence>
<dbReference type="GO" id="GO:0008137">
    <property type="term" value="F:NADH dehydrogenase (ubiquinone) activity"/>
    <property type="evidence" value="ECO:0007669"/>
    <property type="project" value="InterPro"/>
</dbReference>
<feature type="transmembrane region" description="Helical" evidence="5">
    <location>
        <begin position="173"/>
        <end position="194"/>
    </location>
</feature>
<name>A0A6J7NZQ5_9ZZZZ</name>
<evidence type="ECO:0000256" key="3">
    <source>
        <dbReference type="ARBA" id="ARBA00022989"/>
    </source>
</evidence>
<dbReference type="HAMAP" id="MF_00445">
    <property type="entry name" value="NDH1_NuoN_1"/>
    <property type="match status" value="1"/>
</dbReference>
<feature type="transmembrane region" description="Helical" evidence="5">
    <location>
        <begin position="352"/>
        <end position="374"/>
    </location>
</feature>
<evidence type="ECO:0000313" key="12">
    <source>
        <dbReference type="EMBL" id="CAB4998497.1"/>
    </source>
</evidence>
<evidence type="ECO:0000259" key="6">
    <source>
        <dbReference type="Pfam" id="PF00361"/>
    </source>
</evidence>
<evidence type="ECO:0000313" key="8">
    <source>
        <dbReference type="EMBL" id="CAB4722508.1"/>
    </source>
</evidence>
<reference evidence="12" key="1">
    <citation type="submission" date="2020-05" db="EMBL/GenBank/DDBJ databases">
        <authorList>
            <person name="Chiriac C."/>
            <person name="Salcher M."/>
            <person name="Ghai R."/>
            <person name="Kavagutti S V."/>
        </authorList>
    </citation>
    <scope>NUCLEOTIDE SEQUENCE</scope>
</reference>
<feature type="transmembrane region" description="Helical" evidence="5">
    <location>
        <begin position="222"/>
        <end position="246"/>
    </location>
</feature>
<feature type="domain" description="NADH:quinone oxidoreductase/Mrp antiporter transmembrane" evidence="6">
    <location>
        <begin position="138"/>
        <end position="444"/>
    </location>
</feature>
<feature type="transmembrane region" description="Helical" evidence="5">
    <location>
        <begin position="17"/>
        <end position="40"/>
    </location>
</feature>
<dbReference type="EMBL" id="CAESGF010000004">
    <property type="protein sequence ID" value="CAB4363006.1"/>
    <property type="molecule type" value="Genomic_DNA"/>
</dbReference>
<sequence length="503" mass="52851">MGALLAADTLHGPKVDWFALTPLIILLGGAMVLLLVAALTPAWPKRAYALFTVAVGSAAAVMSFILWDRINHQGAKTLVGDAMWLDKPGVWIAITVCIGVVMAALLTDDYLRREGIDGPELYVLYLLAALGAIVMASANDLIVLFLGLEILSLALYVMAASHRKRADSQESGLKYFILGGFSSAFLLYGIALIYGSSGSTNLGKIESYFRLNPILDHSKETLALAGVALLIVGLAFKVAAVPFHFWSPDVYEGAPTPVTAFMASVGKAAAFAAMLRVLLQGLPHWAQDYRPAIWTIAVLTLVGGSVMAVVQTNVKRMLAFSSISHAGYLLVGVEAAAHNAGNGLSSTGVSSVLMYLLVYTVLVGGTFAVVTAVGRTGDGATDLAGFRGLGRSKPALALGMTVLLLAQAGVPLTSGFVAKFGVIGDAVRVHSYAIAIIAMVSAVIAAFLYLRIMISMWIAEPEAGDDAREAVRVPALLCVAITLSVGFTLAIGFFPDWLIHAAP</sequence>
<dbReference type="InterPro" id="IPR001750">
    <property type="entry name" value="ND/Mrp_TM"/>
</dbReference>
<dbReference type="Pfam" id="PF00361">
    <property type="entry name" value="Proton_antipo_M"/>
    <property type="match status" value="1"/>
</dbReference>